<feature type="region of interest" description="Disordered" evidence="1">
    <location>
        <begin position="28"/>
        <end position="86"/>
    </location>
</feature>
<dbReference type="EMBL" id="HBUE01169258">
    <property type="protein sequence ID" value="CAG6514181.1"/>
    <property type="molecule type" value="Transcribed_RNA"/>
</dbReference>
<organism evidence="2">
    <name type="scientific">Culex pipiens</name>
    <name type="common">House mosquito</name>
    <dbReference type="NCBI Taxonomy" id="7175"/>
    <lineage>
        <taxon>Eukaryota</taxon>
        <taxon>Metazoa</taxon>
        <taxon>Ecdysozoa</taxon>
        <taxon>Arthropoda</taxon>
        <taxon>Hexapoda</taxon>
        <taxon>Insecta</taxon>
        <taxon>Pterygota</taxon>
        <taxon>Neoptera</taxon>
        <taxon>Endopterygota</taxon>
        <taxon>Diptera</taxon>
        <taxon>Nematocera</taxon>
        <taxon>Culicoidea</taxon>
        <taxon>Culicidae</taxon>
        <taxon>Culicinae</taxon>
        <taxon>Culicini</taxon>
        <taxon>Culex</taxon>
        <taxon>Culex</taxon>
    </lineage>
</organism>
<reference evidence="2" key="1">
    <citation type="submission" date="2021-05" db="EMBL/GenBank/DDBJ databases">
        <authorList>
            <person name="Alioto T."/>
            <person name="Alioto T."/>
            <person name="Gomez Garrido J."/>
        </authorList>
    </citation>
    <scope>NUCLEOTIDE SEQUENCE</scope>
</reference>
<evidence type="ECO:0000256" key="1">
    <source>
        <dbReference type="SAM" id="MobiDB-lite"/>
    </source>
</evidence>
<feature type="compositionally biased region" description="Basic and acidic residues" evidence="1">
    <location>
        <begin position="56"/>
        <end position="68"/>
    </location>
</feature>
<dbReference type="AlphaFoldDB" id="A0A8D8GNG7"/>
<proteinExistence type="predicted"/>
<evidence type="ECO:0000313" key="2">
    <source>
        <dbReference type="EMBL" id="CAG6514181.1"/>
    </source>
</evidence>
<protein>
    <submittedName>
        <fullName evidence="2">(northern house mosquito) hypothetical protein</fullName>
    </submittedName>
</protein>
<feature type="compositionally biased region" description="Low complexity" evidence="1">
    <location>
        <begin position="28"/>
        <end position="40"/>
    </location>
</feature>
<sequence length="105" mass="11657">MLRSNISKINKSIAALITKWLNTQLTSNRSNRLNSRLNQTPSTTCCQGEGVSGETGKQRESSVDEVKPPRIALASREDEHHHPPRVTTIDVCGGHVSFASFTLWR</sequence>
<accession>A0A8D8GNG7</accession>
<name>A0A8D8GNG7_CULPI</name>